<proteinExistence type="predicted"/>
<evidence type="ECO:0000313" key="2">
    <source>
        <dbReference type="Proteomes" id="UP000503540"/>
    </source>
</evidence>
<dbReference type="KEGG" id="nah:F5544_11390"/>
<sequence length="101" mass="10595">MSGNLEVYVPALAKAGKRMLEVKTSIGGVVERLAAEAGRYGHETWGTDEGGTEFAKTYLPQRTSLVGGGREVVKTLHSNGTGMVDAAKSLDGAEAHSAENF</sequence>
<dbReference type="AlphaFoldDB" id="A0A6G9YAM4"/>
<name>A0A6G9YAM4_9NOCA</name>
<dbReference type="Proteomes" id="UP000503540">
    <property type="component" value="Chromosome"/>
</dbReference>
<keyword evidence="2" id="KW-1185">Reference proteome</keyword>
<organism evidence="1 2">
    <name type="scientific">Nocardia arthritidis</name>
    <dbReference type="NCBI Taxonomy" id="228602"/>
    <lineage>
        <taxon>Bacteria</taxon>
        <taxon>Bacillati</taxon>
        <taxon>Actinomycetota</taxon>
        <taxon>Actinomycetes</taxon>
        <taxon>Mycobacteriales</taxon>
        <taxon>Nocardiaceae</taxon>
        <taxon>Nocardia</taxon>
    </lineage>
</organism>
<reference evidence="1 2" key="1">
    <citation type="journal article" date="2019" name="ACS Chem. Biol.">
        <title>Identification and Mobilization of a Cryptic Antibiotic Biosynthesis Gene Locus from a Human-Pathogenic Nocardia Isolate.</title>
        <authorList>
            <person name="Herisse M."/>
            <person name="Ishida K."/>
            <person name="Porter J.L."/>
            <person name="Howden B."/>
            <person name="Hertweck C."/>
            <person name="Stinear T.P."/>
            <person name="Pidot S.J."/>
        </authorList>
    </citation>
    <scope>NUCLEOTIDE SEQUENCE [LARGE SCALE GENOMIC DNA]</scope>
    <source>
        <strain evidence="1 2">AUSMDU00012717</strain>
    </source>
</reference>
<dbReference type="RefSeq" id="WP_167473182.1">
    <property type="nucleotide sequence ID" value="NZ_CP046172.1"/>
</dbReference>
<evidence type="ECO:0008006" key="3">
    <source>
        <dbReference type="Google" id="ProtNLM"/>
    </source>
</evidence>
<gene>
    <name evidence="1" type="ORF">F5544_11390</name>
</gene>
<evidence type="ECO:0000313" key="1">
    <source>
        <dbReference type="EMBL" id="QIS10170.1"/>
    </source>
</evidence>
<protein>
    <recommendedName>
        <fullName evidence="3">WXG100 family type VII secretion target</fullName>
    </recommendedName>
</protein>
<accession>A0A6G9YAM4</accession>
<dbReference type="EMBL" id="CP046172">
    <property type="protein sequence ID" value="QIS10170.1"/>
    <property type="molecule type" value="Genomic_DNA"/>
</dbReference>